<dbReference type="InterPro" id="IPR018376">
    <property type="entry name" value="Enoyl-CoA_hyd/isom_CS"/>
</dbReference>
<dbReference type="OrthoDB" id="3206737at2"/>
<dbReference type="CDD" id="cd06558">
    <property type="entry name" value="crotonase-like"/>
    <property type="match status" value="1"/>
</dbReference>
<dbReference type="PANTHER" id="PTHR43802">
    <property type="entry name" value="ENOYL-COA HYDRATASE"/>
    <property type="match status" value="1"/>
</dbReference>
<keyword evidence="8" id="KW-1185">Reference proteome</keyword>
<sequence>MNDAPLLVEHDGHVVWLTLNRPKRLNAMDDLLLEMLESTLKELAQSDTRVIVLRGAGRAFCSGYDIAPDSSEVGYAAERTAIQDRDRLLSNVERFTQIWRQPQPVIAAVHGVCAAGGTQLASLCDITIVADDTKIMASPALPLGGGYISPLWEHLVGPKRAKLMSFDAGRTISGKTAAEWGWAAESVPADEFDEHVRRTAHSIARTPLELLKLKKEAVNRAAETSGLLSYMRMGAETDALLHVTPEVHEYQSWIKEDGIKSAIQRFNADFNAAFNSTEMVNK</sequence>
<dbReference type="InterPro" id="IPR001753">
    <property type="entry name" value="Enoyl-CoA_hydra/iso"/>
</dbReference>
<comment type="similarity">
    <text evidence="2 6">Belongs to the enoyl-CoA hydratase/isomerase family.</text>
</comment>
<evidence type="ECO:0000256" key="1">
    <source>
        <dbReference type="ARBA" id="ARBA00002994"/>
    </source>
</evidence>
<dbReference type="PANTHER" id="PTHR43802:SF1">
    <property type="entry name" value="IP11341P-RELATED"/>
    <property type="match status" value="1"/>
</dbReference>
<gene>
    <name evidence="7" type="ORF">CBI38_14915</name>
</gene>
<comment type="catalytic activity">
    <reaction evidence="4">
        <text>a (3S)-3-hydroxyacyl-CoA = a (2E)-enoyl-CoA + H2O</text>
        <dbReference type="Rhea" id="RHEA:16105"/>
        <dbReference type="ChEBI" id="CHEBI:15377"/>
        <dbReference type="ChEBI" id="CHEBI:57318"/>
        <dbReference type="ChEBI" id="CHEBI:58856"/>
        <dbReference type="EC" id="4.2.1.17"/>
    </reaction>
</comment>
<proteinExistence type="inferred from homology"/>
<dbReference type="Proteomes" id="UP000245711">
    <property type="component" value="Chromosome"/>
</dbReference>
<dbReference type="RefSeq" id="WP_109329980.1">
    <property type="nucleotide sequence ID" value="NZ_CP021354.1"/>
</dbReference>
<evidence type="ECO:0000256" key="3">
    <source>
        <dbReference type="ARBA" id="ARBA00022832"/>
    </source>
</evidence>
<evidence type="ECO:0000256" key="4">
    <source>
        <dbReference type="ARBA" id="ARBA00023709"/>
    </source>
</evidence>
<keyword evidence="3" id="KW-0276">Fatty acid metabolism</keyword>
<dbReference type="GO" id="GO:0006631">
    <property type="term" value="P:fatty acid metabolic process"/>
    <property type="evidence" value="ECO:0007669"/>
    <property type="project" value="UniProtKB-KW"/>
</dbReference>
<keyword evidence="3" id="KW-0443">Lipid metabolism</keyword>
<organism evidence="7 8">
    <name type="scientific">Rhodococcus oxybenzonivorans</name>
    <dbReference type="NCBI Taxonomy" id="1990687"/>
    <lineage>
        <taxon>Bacteria</taxon>
        <taxon>Bacillati</taxon>
        <taxon>Actinomycetota</taxon>
        <taxon>Actinomycetes</taxon>
        <taxon>Mycobacteriales</taxon>
        <taxon>Nocardiaceae</taxon>
        <taxon>Rhodococcus</taxon>
    </lineage>
</organism>
<dbReference type="AlphaFoldDB" id="A0A2S2BVK8"/>
<evidence type="ECO:0000313" key="7">
    <source>
        <dbReference type="EMBL" id="AWK72667.1"/>
    </source>
</evidence>
<comment type="catalytic activity">
    <reaction evidence="5">
        <text>a 4-saturated-(3S)-3-hydroxyacyl-CoA = a (3E)-enoyl-CoA + H2O</text>
        <dbReference type="Rhea" id="RHEA:20724"/>
        <dbReference type="ChEBI" id="CHEBI:15377"/>
        <dbReference type="ChEBI" id="CHEBI:58521"/>
        <dbReference type="ChEBI" id="CHEBI:137480"/>
        <dbReference type="EC" id="4.2.1.17"/>
    </reaction>
</comment>
<evidence type="ECO:0000256" key="5">
    <source>
        <dbReference type="ARBA" id="ARBA00023717"/>
    </source>
</evidence>
<accession>A0A2S2BVK8</accession>
<reference evidence="7 8" key="1">
    <citation type="submission" date="2017-05" db="EMBL/GenBank/DDBJ databases">
        <title>Isolation of Rhodococcus sp. S2-17 biodegrading of BP-3.</title>
        <authorList>
            <person name="Lee Y."/>
            <person name="Kim K.H."/>
            <person name="Chun B.H."/>
            <person name="Jung H.S."/>
            <person name="Jeon C.O."/>
        </authorList>
    </citation>
    <scope>NUCLEOTIDE SEQUENCE [LARGE SCALE GENOMIC DNA]</scope>
    <source>
        <strain evidence="7 8">S2-17</strain>
    </source>
</reference>
<dbReference type="InterPro" id="IPR029045">
    <property type="entry name" value="ClpP/crotonase-like_dom_sf"/>
</dbReference>
<dbReference type="EMBL" id="CP021354">
    <property type="protein sequence ID" value="AWK72667.1"/>
    <property type="molecule type" value="Genomic_DNA"/>
</dbReference>
<dbReference type="Gene3D" id="3.90.226.10">
    <property type="entry name" value="2-enoyl-CoA Hydratase, Chain A, domain 1"/>
    <property type="match status" value="1"/>
</dbReference>
<dbReference type="KEGG" id="roz:CBI38_14915"/>
<protein>
    <submittedName>
        <fullName evidence="7">Crotonase</fullName>
    </submittedName>
</protein>
<evidence type="ECO:0000313" key="8">
    <source>
        <dbReference type="Proteomes" id="UP000245711"/>
    </source>
</evidence>
<evidence type="ECO:0000256" key="6">
    <source>
        <dbReference type="RuleBase" id="RU003707"/>
    </source>
</evidence>
<dbReference type="SUPFAM" id="SSF52096">
    <property type="entry name" value="ClpP/crotonase"/>
    <property type="match status" value="1"/>
</dbReference>
<name>A0A2S2BVK8_9NOCA</name>
<evidence type="ECO:0000256" key="2">
    <source>
        <dbReference type="ARBA" id="ARBA00005254"/>
    </source>
</evidence>
<comment type="function">
    <text evidence="1">Could possibly oxidize fatty acids using specific components.</text>
</comment>
<dbReference type="Pfam" id="PF00378">
    <property type="entry name" value="ECH_1"/>
    <property type="match status" value="1"/>
</dbReference>
<dbReference type="PROSITE" id="PS00166">
    <property type="entry name" value="ENOYL_COA_HYDRATASE"/>
    <property type="match status" value="1"/>
</dbReference>
<dbReference type="GO" id="GO:0004300">
    <property type="term" value="F:enoyl-CoA hydratase activity"/>
    <property type="evidence" value="ECO:0007669"/>
    <property type="project" value="UniProtKB-EC"/>
</dbReference>